<dbReference type="SUPFAM" id="SSF52540">
    <property type="entry name" value="P-loop containing nucleoside triphosphate hydrolases"/>
    <property type="match status" value="1"/>
</dbReference>
<evidence type="ECO:0000256" key="2">
    <source>
        <dbReference type="ARBA" id="ARBA00022840"/>
    </source>
</evidence>
<keyword evidence="4" id="KW-1133">Transmembrane helix</keyword>
<dbReference type="InterPro" id="IPR003593">
    <property type="entry name" value="AAA+_ATPase"/>
</dbReference>
<keyword evidence="4" id="KW-0472">Membrane</keyword>
<name>A0A7G2CF21_9TRYP</name>
<dbReference type="Pfam" id="PF07724">
    <property type="entry name" value="AAA_2"/>
    <property type="match status" value="1"/>
</dbReference>
<feature type="chain" id="PRO_5028865704" evidence="5">
    <location>
        <begin position="22"/>
        <end position="662"/>
    </location>
</feature>
<dbReference type="InterPro" id="IPR027417">
    <property type="entry name" value="P-loop_NTPase"/>
</dbReference>
<evidence type="ECO:0000259" key="6">
    <source>
        <dbReference type="SMART" id="SM00382"/>
    </source>
</evidence>
<reference evidence="7 8" key="1">
    <citation type="submission" date="2020-08" db="EMBL/GenBank/DDBJ databases">
        <authorList>
            <person name="Newling K."/>
            <person name="Davey J."/>
            <person name="Forrester S."/>
        </authorList>
    </citation>
    <scope>NUCLEOTIDE SEQUENCE [LARGE SCALE GENOMIC DNA]</scope>
    <source>
        <strain evidence="8">Crithidia deanei Carvalho (ATCC PRA-265)</strain>
    </source>
</reference>
<evidence type="ECO:0000256" key="3">
    <source>
        <dbReference type="SAM" id="MobiDB-lite"/>
    </source>
</evidence>
<feature type="transmembrane region" description="Helical" evidence="4">
    <location>
        <begin position="634"/>
        <end position="655"/>
    </location>
</feature>
<dbReference type="AlphaFoldDB" id="A0A7G2CF21"/>
<feature type="domain" description="AAA+ ATPase" evidence="6">
    <location>
        <begin position="154"/>
        <end position="299"/>
    </location>
</feature>
<dbReference type="PANTHER" id="PTHR11638:SF89">
    <property type="entry name" value="AAA+ ATPASE DOMAIN-CONTAINING PROTEIN"/>
    <property type="match status" value="1"/>
</dbReference>
<dbReference type="SMART" id="SM00382">
    <property type="entry name" value="AAA"/>
    <property type="match status" value="1"/>
</dbReference>
<dbReference type="Gene3D" id="3.40.50.300">
    <property type="entry name" value="P-loop containing nucleotide triphosphate hydrolases"/>
    <property type="match status" value="1"/>
</dbReference>
<accession>A0A7G2CF21</accession>
<keyword evidence="8" id="KW-1185">Reference proteome</keyword>
<dbReference type="EMBL" id="LR877154">
    <property type="protein sequence ID" value="CAD2218139.1"/>
    <property type="molecule type" value="Genomic_DNA"/>
</dbReference>
<evidence type="ECO:0000256" key="5">
    <source>
        <dbReference type="SAM" id="SignalP"/>
    </source>
</evidence>
<keyword evidence="1" id="KW-0547">Nucleotide-binding</keyword>
<dbReference type="PRINTS" id="PR00300">
    <property type="entry name" value="CLPPROTEASEA"/>
</dbReference>
<evidence type="ECO:0000313" key="7">
    <source>
        <dbReference type="EMBL" id="CAD2218139.1"/>
    </source>
</evidence>
<feature type="transmembrane region" description="Helical" evidence="4">
    <location>
        <begin position="578"/>
        <end position="597"/>
    </location>
</feature>
<dbReference type="GO" id="GO:0005524">
    <property type="term" value="F:ATP binding"/>
    <property type="evidence" value="ECO:0007669"/>
    <property type="project" value="UniProtKB-KW"/>
</dbReference>
<gene>
    <name evidence="7" type="ORF">ADEAN_000562500</name>
</gene>
<dbReference type="GO" id="GO:0034605">
    <property type="term" value="P:cellular response to heat"/>
    <property type="evidence" value="ECO:0007669"/>
    <property type="project" value="TreeGrafter"/>
</dbReference>
<dbReference type="InterPro" id="IPR050130">
    <property type="entry name" value="ClpA_ClpB"/>
</dbReference>
<keyword evidence="4" id="KW-0812">Transmembrane</keyword>
<evidence type="ECO:0000256" key="4">
    <source>
        <dbReference type="SAM" id="Phobius"/>
    </source>
</evidence>
<organism evidence="7 8">
    <name type="scientific">Angomonas deanei</name>
    <dbReference type="NCBI Taxonomy" id="59799"/>
    <lineage>
        <taxon>Eukaryota</taxon>
        <taxon>Discoba</taxon>
        <taxon>Euglenozoa</taxon>
        <taxon>Kinetoplastea</taxon>
        <taxon>Metakinetoplastina</taxon>
        <taxon>Trypanosomatida</taxon>
        <taxon>Trypanosomatidae</taxon>
        <taxon>Strigomonadinae</taxon>
        <taxon>Angomonas</taxon>
    </lineage>
</organism>
<keyword evidence="2" id="KW-0067">ATP-binding</keyword>
<dbReference type="InterPro" id="IPR003959">
    <property type="entry name" value="ATPase_AAA_core"/>
</dbReference>
<dbReference type="GO" id="GO:0016887">
    <property type="term" value="F:ATP hydrolysis activity"/>
    <property type="evidence" value="ECO:0007669"/>
    <property type="project" value="InterPro"/>
</dbReference>
<evidence type="ECO:0000256" key="1">
    <source>
        <dbReference type="ARBA" id="ARBA00022741"/>
    </source>
</evidence>
<protein>
    <submittedName>
        <fullName evidence="7">AAA domain (Cdc48 subfamily)/AAA domain (Dynein-related subfamily), putative</fullName>
    </submittedName>
</protein>
<dbReference type="Proteomes" id="UP000515908">
    <property type="component" value="Chromosome 10"/>
</dbReference>
<evidence type="ECO:0000313" key="8">
    <source>
        <dbReference type="Proteomes" id="UP000515908"/>
    </source>
</evidence>
<sequence length="662" mass="75203">MLCAHLLLLIAACQFPEPTFSEFANTKILVELVATIKSWKQKRSANDIADDDENGDAHEEEKLWPLLSFLHHRLLRRQQQLEVLEEVEKTKQNQSCQRELSHYYYNRIEHADQQEEPNSEGWWTAQRQQYIGQPFAWRAVQEVFLHGGLLERRKANVLLFFGPSGYGKSELARRIAVALHGTEEVEAEGKLLMIHMPSYCTRDSIYSLVDPPAAHVGDGMLLSALLKQKDAVIILDEFEKSTADSIQNLWLSAFQKNGTIRSLKQKDRCVSTVETTFILTCNLCDDMIQQDRHAFLRATPSEQQQYTQRYIRQCKEKCTTLFGEPFVNRVDYFLPFVPYSEAERRQFVLLQLERILGYQTTKQRTLFVTHRFVDQLVKIVTTFHANKVEEVLKPLLIYMSSKKWNKAVLTATVMYVEDQEEAAAADGGDAPRVGFYDVHGQNTKVRFSLLPTVRGEAATEAHQGGLTYWEDFPGGKECVERWEKEVEELKQGKDKTPPPTAAAAPVERPKEVEDVIVNAPTSATGAVFQGNREEKEMELITEKEVQLHKELVAAKELLVQKDKEIALLKEKVLLLEKLVALLVCALLSCVLVLSFVVGLKLALLWLAFLFFVGAVVFHIPLSVLIGALSSFFRFLGPVKGSVLAVCLISWVWAGVKQRVYCA</sequence>
<feature type="transmembrane region" description="Helical" evidence="4">
    <location>
        <begin position="604"/>
        <end position="628"/>
    </location>
</feature>
<dbReference type="VEuPathDB" id="TriTrypDB:ADEAN_000562500"/>
<dbReference type="InterPro" id="IPR001270">
    <property type="entry name" value="ClpA/B"/>
</dbReference>
<proteinExistence type="predicted"/>
<feature type="signal peptide" evidence="5">
    <location>
        <begin position="1"/>
        <end position="21"/>
    </location>
</feature>
<dbReference type="GO" id="GO:0005737">
    <property type="term" value="C:cytoplasm"/>
    <property type="evidence" value="ECO:0007669"/>
    <property type="project" value="TreeGrafter"/>
</dbReference>
<dbReference type="PANTHER" id="PTHR11638">
    <property type="entry name" value="ATP-DEPENDENT CLP PROTEASE"/>
    <property type="match status" value="1"/>
</dbReference>
<keyword evidence="5" id="KW-0732">Signal</keyword>
<feature type="region of interest" description="Disordered" evidence="3">
    <location>
        <begin position="488"/>
        <end position="507"/>
    </location>
</feature>